<sequence length="72" mass="8186">MELVNLLLTSGVITGCLAAVFKKYIDHQLKLKEQSLLTDLKVQDDIEVAVYRAKLEQESLRFNVKTSGVYEK</sequence>
<dbReference type="Proteomes" id="UP000726136">
    <property type="component" value="Unassembled WGS sequence"/>
</dbReference>
<protein>
    <recommendedName>
        <fullName evidence="3">Phage protein</fullName>
    </recommendedName>
</protein>
<gene>
    <name evidence="1" type="ORF">EAY46_30455</name>
</gene>
<evidence type="ECO:0008006" key="3">
    <source>
        <dbReference type="Google" id="ProtNLM"/>
    </source>
</evidence>
<reference evidence="1 2" key="1">
    <citation type="journal article" date="2021" name="PeerJ">
        <title>Analysis of 44 Vibrio anguillarum genomes reveals high genetic diversity.</title>
        <authorList>
            <person name="Hansen M.J."/>
            <person name="Dalsgaard I."/>
        </authorList>
    </citation>
    <scope>NUCLEOTIDE SEQUENCE [LARGE SCALE GENOMIC DNA]</scope>
    <source>
        <strain evidence="1 2">040915-1/1B</strain>
    </source>
</reference>
<proteinExistence type="predicted"/>
<accession>A0ABR9ZFQ4</accession>
<name>A0ABR9ZFQ4_VIBAN</name>
<keyword evidence="2" id="KW-1185">Reference proteome</keyword>
<evidence type="ECO:0000313" key="2">
    <source>
        <dbReference type="Proteomes" id="UP000726136"/>
    </source>
</evidence>
<comment type="caution">
    <text evidence="1">The sequence shown here is derived from an EMBL/GenBank/DDBJ whole genome shotgun (WGS) entry which is preliminary data.</text>
</comment>
<evidence type="ECO:0000313" key="1">
    <source>
        <dbReference type="EMBL" id="MBF4377298.1"/>
    </source>
</evidence>
<feature type="non-terminal residue" evidence="1">
    <location>
        <position position="72"/>
    </location>
</feature>
<dbReference type="EMBL" id="RDPI01001603">
    <property type="protein sequence ID" value="MBF4377298.1"/>
    <property type="molecule type" value="Genomic_DNA"/>
</dbReference>
<organism evidence="1 2">
    <name type="scientific">Vibrio anguillarum</name>
    <name type="common">Listonella anguillarum</name>
    <dbReference type="NCBI Taxonomy" id="55601"/>
    <lineage>
        <taxon>Bacteria</taxon>
        <taxon>Pseudomonadati</taxon>
        <taxon>Pseudomonadota</taxon>
        <taxon>Gammaproteobacteria</taxon>
        <taxon>Vibrionales</taxon>
        <taxon>Vibrionaceae</taxon>
        <taxon>Vibrio</taxon>
    </lineage>
</organism>